<dbReference type="Proteomes" id="UP001295684">
    <property type="component" value="Unassembled WGS sequence"/>
</dbReference>
<keyword evidence="1" id="KW-0175">Coiled coil</keyword>
<evidence type="ECO:0000256" key="2">
    <source>
        <dbReference type="SAM" id="MobiDB-lite"/>
    </source>
</evidence>
<feature type="region of interest" description="Disordered" evidence="2">
    <location>
        <begin position="246"/>
        <end position="273"/>
    </location>
</feature>
<feature type="coiled-coil region" evidence="1">
    <location>
        <begin position="347"/>
        <end position="374"/>
    </location>
</feature>
<organism evidence="3 4">
    <name type="scientific">Euplotes crassus</name>
    <dbReference type="NCBI Taxonomy" id="5936"/>
    <lineage>
        <taxon>Eukaryota</taxon>
        <taxon>Sar</taxon>
        <taxon>Alveolata</taxon>
        <taxon>Ciliophora</taxon>
        <taxon>Intramacronucleata</taxon>
        <taxon>Spirotrichea</taxon>
        <taxon>Hypotrichia</taxon>
        <taxon>Euplotida</taxon>
        <taxon>Euplotidae</taxon>
        <taxon>Moneuplotes</taxon>
    </lineage>
</organism>
<comment type="caution">
    <text evidence="3">The sequence shown here is derived from an EMBL/GenBank/DDBJ whole genome shotgun (WGS) entry which is preliminary data.</text>
</comment>
<reference evidence="3" key="1">
    <citation type="submission" date="2023-07" db="EMBL/GenBank/DDBJ databases">
        <authorList>
            <consortium name="AG Swart"/>
            <person name="Singh M."/>
            <person name="Singh A."/>
            <person name="Seah K."/>
            <person name="Emmerich C."/>
        </authorList>
    </citation>
    <scope>NUCLEOTIDE SEQUENCE</scope>
    <source>
        <strain evidence="3">DP1</strain>
    </source>
</reference>
<protein>
    <recommendedName>
        <fullName evidence="5">EF-hand domain-containing protein</fullName>
    </recommendedName>
</protein>
<dbReference type="EMBL" id="CAMPGE010028133">
    <property type="protein sequence ID" value="CAI2385688.1"/>
    <property type="molecule type" value="Genomic_DNA"/>
</dbReference>
<keyword evidence="4" id="KW-1185">Reference proteome</keyword>
<dbReference type="PANTHER" id="PTHR35381:SF1">
    <property type="entry name" value="EF-HAND DOMAIN-CONTAINING PROTEIN"/>
    <property type="match status" value="1"/>
</dbReference>
<feature type="compositionally biased region" description="Basic residues" evidence="2">
    <location>
        <begin position="246"/>
        <end position="269"/>
    </location>
</feature>
<dbReference type="AlphaFoldDB" id="A0AAD2DAL5"/>
<evidence type="ECO:0000313" key="3">
    <source>
        <dbReference type="EMBL" id="CAI2385688.1"/>
    </source>
</evidence>
<evidence type="ECO:0008006" key="5">
    <source>
        <dbReference type="Google" id="ProtNLM"/>
    </source>
</evidence>
<accession>A0AAD2DAL5</accession>
<feature type="coiled-coil region" evidence="1">
    <location>
        <begin position="404"/>
        <end position="492"/>
    </location>
</feature>
<evidence type="ECO:0000313" key="4">
    <source>
        <dbReference type="Proteomes" id="UP001295684"/>
    </source>
</evidence>
<name>A0AAD2DAL5_EUPCR</name>
<dbReference type="PANTHER" id="PTHR35381">
    <property type="entry name" value="EF-HAND DOMAIN-CONTAINING PROTEIN"/>
    <property type="match status" value="1"/>
</dbReference>
<sequence length="685" mass="79983">MDDTPCFNKKLYLHSSRKNGNPDGTKARAIKTARNKTDGKLNQMNCFTDDETICATVVPHSGRDEHKEDTINDFRTDMDTSQPGGNLNLLQREEDTHSEFSAPVKAELSNLIPEARSTQRFGSNLQDLQSARFSAQEIEESKSIVEKFLSKKKDTKKKKANPKPQVFSRLHNQAVVKQKKKAEIELKHSKSLKKKNLKHSKSTYINEDKLYTLDSTPKKSKKYGRNNTKGDLAYDACAGHSLYLKSRGKSRKKEHSIKRIKRRRSMKQKKVQDELTKVPLMSNKSKWILKSKNLDSTFKDETLLTAGADQQRLIERTKQEYIQEKNKKYNFEPHITKKSKELAKNYHTDQKLANDALSREKEVLEQKREILREKSLSKECSFKPEIGELNRKLALNKENTQQFLKRLTTSKSMTEKNIEEKREEIRYLQEVYDADNNQQFFHPKISQYEKLEELDRKNKGYENIHEALYKEAKIFKDKKKNLKKSYKKQEKLESQNYRVQKMNKNSKKILSKTHTNKLVKIFEALDSDEDGYISAQKIELSNLSNKILDVITPLLLKIEEHELNINFEQFANIVLEFAQSLSVTDRNTILGPEREPLKCPPEQPTFAPELSANTRAINELGEERNFKLWEDHRNRGEGENQKENEELQHCTFHPKIRDYRPERFKMGMNTKDEIKEVLSNLISHD</sequence>
<gene>
    <name evidence="3" type="ORF">ECRASSUSDP1_LOCUS27270</name>
</gene>
<proteinExistence type="predicted"/>
<evidence type="ECO:0000256" key="1">
    <source>
        <dbReference type="SAM" id="Coils"/>
    </source>
</evidence>